<sequence length="114" mass="12626">MMMSHIDRGCLDEIGGLPPSFVIRKSHLDLKNALRVQKCISAETNDVRDAMWALGAIKLGTEVIRKGGSGLRGWTSAENETALPDIEEDRPDAPSEEGRQYVYRKLISVNTSKI</sequence>
<accession>A0A9J6AG76</accession>
<feature type="region of interest" description="Disordered" evidence="1">
    <location>
        <begin position="75"/>
        <end position="97"/>
    </location>
</feature>
<organism evidence="2 3">
    <name type="scientific">Solanum commersonii</name>
    <name type="common">Commerson's wild potato</name>
    <name type="synonym">Commerson's nightshade</name>
    <dbReference type="NCBI Taxonomy" id="4109"/>
    <lineage>
        <taxon>Eukaryota</taxon>
        <taxon>Viridiplantae</taxon>
        <taxon>Streptophyta</taxon>
        <taxon>Embryophyta</taxon>
        <taxon>Tracheophyta</taxon>
        <taxon>Spermatophyta</taxon>
        <taxon>Magnoliopsida</taxon>
        <taxon>eudicotyledons</taxon>
        <taxon>Gunneridae</taxon>
        <taxon>Pentapetalae</taxon>
        <taxon>asterids</taxon>
        <taxon>lamiids</taxon>
        <taxon>Solanales</taxon>
        <taxon>Solanaceae</taxon>
        <taxon>Solanoideae</taxon>
        <taxon>Solaneae</taxon>
        <taxon>Solanum</taxon>
    </lineage>
</organism>
<comment type="caution">
    <text evidence="2">The sequence shown here is derived from an EMBL/GenBank/DDBJ whole genome shotgun (WGS) entry which is preliminary data.</text>
</comment>
<keyword evidence="3" id="KW-1185">Reference proteome</keyword>
<protein>
    <submittedName>
        <fullName evidence="2">Uncharacterized protein</fullName>
    </submittedName>
</protein>
<name>A0A9J6AG76_SOLCO</name>
<evidence type="ECO:0000313" key="3">
    <source>
        <dbReference type="Proteomes" id="UP000824120"/>
    </source>
</evidence>
<dbReference type="Proteomes" id="UP000824120">
    <property type="component" value="Chromosome 2"/>
</dbReference>
<dbReference type="EMBL" id="JACXVP010000002">
    <property type="protein sequence ID" value="KAG5623007.1"/>
    <property type="molecule type" value="Genomic_DNA"/>
</dbReference>
<dbReference type="AlphaFoldDB" id="A0A9J6AG76"/>
<evidence type="ECO:0000313" key="2">
    <source>
        <dbReference type="EMBL" id="KAG5623007.1"/>
    </source>
</evidence>
<proteinExistence type="predicted"/>
<evidence type="ECO:0000256" key="1">
    <source>
        <dbReference type="SAM" id="MobiDB-lite"/>
    </source>
</evidence>
<reference evidence="2 3" key="1">
    <citation type="submission" date="2020-09" db="EMBL/GenBank/DDBJ databases">
        <title>De no assembly of potato wild relative species, Solanum commersonii.</title>
        <authorList>
            <person name="Cho K."/>
        </authorList>
    </citation>
    <scope>NUCLEOTIDE SEQUENCE [LARGE SCALE GENOMIC DNA]</scope>
    <source>
        <strain evidence="2">LZ3.2</strain>
        <tissue evidence="2">Leaf</tissue>
    </source>
</reference>
<gene>
    <name evidence="2" type="ORF">H5410_008225</name>
</gene>